<reference evidence="9" key="2">
    <citation type="submission" date="2020-09" db="EMBL/GenBank/DDBJ databases">
        <authorList>
            <person name="Sun Q."/>
            <person name="Ohkuma M."/>
        </authorList>
    </citation>
    <scope>NUCLEOTIDE SEQUENCE</scope>
    <source>
        <strain evidence="9">JCM 18487</strain>
    </source>
</reference>
<dbReference type="Proteomes" id="UP000637695">
    <property type="component" value="Unassembled WGS sequence"/>
</dbReference>
<dbReference type="GO" id="GO:0005576">
    <property type="term" value="C:extracellular region"/>
    <property type="evidence" value="ECO:0007669"/>
    <property type="project" value="TreeGrafter"/>
</dbReference>
<evidence type="ECO:0000256" key="3">
    <source>
        <dbReference type="ARBA" id="ARBA00023001"/>
    </source>
</evidence>
<evidence type="ECO:0000313" key="10">
    <source>
        <dbReference type="Proteomes" id="UP000637695"/>
    </source>
</evidence>
<dbReference type="Pfam" id="PF00150">
    <property type="entry name" value="Cellulase"/>
    <property type="match status" value="1"/>
</dbReference>
<reference evidence="9" key="1">
    <citation type="journal article" date="2014" name="Int. J. Syst. Evol. Microbiol.">
        <title>Complete genome sequence of Corynebacterium casei LMG S-19264T (=DSM 44701T), isolated from a smear-ripened cheese.</title>
        <authorList>
            <consortium name="US DOE Joint Genome Institute (JGI-PGF)"/>
            <person name="Walter F."/>
            <person name="Albersmeier A."/>
            <person name="Kalinowski J."/>
            <person name="Ruckert C."/>
        </authorList>
    </citation>
    <scope>NUCLEOTIDE SEQUENCE</scope>
    <source>
        <strain evidence="9">JCM 18487</strain>
    </source>
</reference>
<dbReference type="EMBL" id="BMOY01000008">
    <property type="protein sequence ID" value="GGJ00652.1"/>
    <property type="molecule type" value="Genomic_DNA"/>
</dbReference>
<dbReference type="PANTHER" id="PTHR31297">
    <property type="entry name" value="GLUCAN ENDO-1,6-BETA-GLUCOSIDASE B"/>
    <property type="match status" value="1"/>
</dbReference>
<keyword evidence="10" id="KW-1185">Reference proteome</keyword>
<accession>A0A917NH36</accession>
<evidence type="ECO:0000313" key="9">
    <source>
        <dbReference type="EMBL" id="GGJ00652.1"/>
    </source>
</evidence>
<dbReference type="InterPro" id="IPR001547">
    <property type="entry name" value="Glyco_hydro_5"/>
</dbReference>
<evidence type="ECO:0000256" key="4">
    <source>
        <dbReference type="ARBA" id="ARBA00023277"/>
    </source>
</evidence>
<keyword evidence="5 7" id="KW-0326">Glycosidase</keyword>
<evidence type="ECO:0000256" key="2">
    <source>
        <dbReference type="ARBA" id="ARBA00022801"/>
    </source>
</evidence>
<dbReference type="SUPFAM" id="SSF51445">
    <property type="entry name" value="(Trans)glycosidases"/>
    <property type="match status" value="1"/>
</dbReference>
<gene>
    <name evidence="9" type="ORF">GCM10010885_07330</name>
</gene>
<dbReference type="RefSeq" id="WP_188881219.1">
    <property type="nucleotide sequence ID" value="NZ_BMOY01000008.1"/>
</dbReference>
<dbReference type="GO" id="GO:0030245">
    <property type="term" value="P:cellulose catabolic process"/>
    <property type="evidence" value="ECO:0007669"/>
    <property type="project" value="UniProtKB-KW"/>
</dbReference>
<proteinExistence type="inferred from homology"/>
<dbReference type="GO" id="GO:0008422">
    <property type="term" value="F:beta-glucosidase activity"/>
    <property type="evidence" value="ECO:0007669"/>
    <property type="project" value="TreeGrafter"/>
</dbReference>
<dbReference type="InterPro" id="IPR017853">
    <property type="entry name" value="GH"/>
</dbReference>
<feature type="domain" description="Glycoside hydrolase family 5" evidence="8">
    <location>
        <begin position="29"/>
        <end position="299"/>
    </location>
</feature>
<evidence type="ECO:0000256" key="1">
    <source>
        <dbReference type="ARBA" id="ARBA00005641"/>
    </source>
</evidence>
<dbReference type="InterPro" id="IPR050386">
    <property type="entry name" value="Glycosyl_hydrolase_5"/>
</dbReference>
<dbReference type="GO" id="GO:0009986">
    <property type="term" value="C:cell surface"/>
    <property type="evidence" value="ECO:0007669"/>
    <property type="project" value="TreeGrafter"/>
</dbReference>
<dbReference type="Gene3D" id="3.20.20.80">
    <property type="entry name" value="Glycosidases"/>
    <property type="match status" value="1"/>
</dbReference>
<keyword evidence="4" id="KW-0119">Carbohydrate metabolism</keyword>
<keyword evidence="3" id="KW-0136">Cellulose degradation</keyword>
<evidence type="ECO:0000256" key="7">
    <source>
        <dbReference type="RuleBase" id="RU361153"/>
    </source>
</evidence>
<keyword evidence="2 7" id="KW-0378">Hydrolase</keyword>
<keyword evidence="6" id="KW-0624">Polysaccharide degradation</keyword>
<protein>
    <submittedName>
        <fullName evidence="9">Endoglucanase</fullName>
    </submittedName>
</protein>
<evidence type="ECO:0000256" key="6">
    <source>
        <dbReference type="ARBA" id="ARBA00023326"/>
    </source>
</evidence>
<evidence type="ECO:0000256" key="5">
    <source>
        <dbReference type="ARBA" id="ARBA00023295"/>
    </source>
</evidence>
<dbReference type="PANTHER" id="PTHR31297:SF41">
    <property type="entry name" value="ENDOGLUCANASE, PUTATIVE (AFU_ORTHOLOGUE AFUA_5G01830)-RELATED"/>
    <property type="match status" value="1"/>
</dbReference>
<evidence type="ECO:0000259" key="8">
    <source>
        <dbReference type="Pfam" id="PF00150"/>
    </source>
</evidence>
<organism evidence="9 10">
    <name type="scientific">Alicyclobacillus cellulosilyticus</name>
    <dbReference type="NCBI Taxonomy" id="1003997"/>
    <lineage>
        <taxon>Bacteria</taxon>
        <taxon>Bacillati</taxon>
        <taxon>Bacillota</taxon>
        <taxon>Bacilli</taxon>
        <taxon>Bacillales</taxon>
        <taxon>Alicyclobacillaceae</taxon>
        <taxon>Alicyclobacillus</taxon>
    </lineage>
</organism>
<sequence length="334" mass="38382">MSSTAQTVLPRWRGFNLLEMFTHRHDGNFREDDFRWIAEWGFDFVRIPMSYRLWAPGPDVYDIREEVLEKVDRAVMLGQRYGLHVSLNFHRAPGYCINPGPDEPFDLWKDKEAQEAFCYHWSVFAKRYKGIPPHQLSFDLVNEPPVPSPDGMTLADYERVVRAAVAAIRAVDPDRLIFCEGHSIGNEPCPNLVDLGIAQSCRGYIPAGLTHYRAGWVPGSDKWPEPVWPGATQGGEAWDREKLRRHYAKWADLARQGVGVHCGEMGVYKHTPHHVALAWFRDVLEILREFHIGFAVWNFRGEFGVLDSGRSDVAYEDWYGHKLDRALLTLLQAH</sequence>
<comment type="similarity">
    <text evidence="1 7">Belongs to the glycosyl hydrolase 5 (cellulase A) family.</text>
</comment>
<dbReference type="AlphaFoldDB" id="A0A917NH36"/>
<comment type="caution">
    <text evidence="9">The sequence shown here is derived from an EMBL/GenBank/DDBJ whole genome shotgun (WGS) entry which is preliminary data.</text>
</comment>
<name>A0A917NH36_9BACL</name>